<dbReference type="SUPFAM" id="SSF82171">
    <property type="entry name" value="DPP6 N-terminal domain-like"/>
    <property type="match status" value="1"/>
</dbReference>
<keyword evidence="2" id="KW-1185">Reference proteome</keyword>
<dbReference type="InterPro" id="IPR021655">
    <property type="entry name" value="Put_metal-bd"/>
</dbReference>
<comment type="caution">
    <text evidence="1">The sequence shown here is derived from an EMBL/GenBank/DDBJ whole genome shotgun (WGS) entry which is preliminary data.</text>
</comment>
<gene>
    <name evidence="1" type="ORF">OV287_27265</name>
</gene>
<evidence type="ECO:0000313" key="2">
    <source>
        <dbReference type="Proteomes" id="UP001207654"/>
    </source>
</evidence>
<name>A0ABT4A945_9BACT</name>
<dbReference type="RefSeq" id="WP_267536971.1">
    <property type="nucleotide sequence ID" value="NZ_JAPNKA010000001.1"/>
</dbReference>
<dbReference type="Pfam" id="PF11617">
    <property type="entry name" value="Cu-binding_MopE"/>
    <property type="match status" value="3"/>
</dbReference>
<sequence length="952" mass="98456">MPSAAELCNGVDDDCDGEVDEGFELGTACDGPDSDRCTEGKVVCGPNGGTVCDDTTGDSVELCNLSDDDCDGEVDEGFHTGEACDGNDSDQCAEGQFVCSASGGAVCSDITSSTVESCNGADDDCDGQVDEDFDLQKDPAHCGRCDVVCSASESCVNGACLPNSELNCGDHRDDDGDTKTDCEDSDCDGQACGTGCRCEGGIGTETDCSDRQDNDGDTKTDCEDSDCPACTTLRSLTLNPGNVQLVVQGSTGAVQAFTVTGTYSDGHSEDMTGQAVFSIDDTRLGFFNVATFTSSTTVGGTSTVRARIGSLSVSTSLTVKLAHRIVDASSTSMPSQPETRFGGAEDASLKPQIVYPSSGTLLPPNMTQLEIHFLPGPTSNTLFELTFSNAITDVRVYLRCYVPSGFTLPSGVSRGCIYTPSEQVWRFVAESNRGGQPVQLVLRGTEDSGSGTVGVSEPISLHISRSMLRGALTYFTTANGTGLMRYDFGSASPGSVATLFRASNVSSTSVPCVGCHAVSRNGKKMVVEANGQHDGRLALVDLSTFTPTTKVPLAQGGTKLSSFQSWNPDGSRFVGVYADQGATSYNLKLFDGDTAALLGEIPNTGTQTHPANHPDWSGDGQQIAYMSMGVAGTNQRSFKGSINVVTAQPGGSWSAPVTLVPSLSGKNRYAPAIAPDSSFLVYNESTCPSSVESHTDCNSETDPSARIWAALLNASAAPVELARVNAPGPMDGTTVNLTNSYPRWNSVVAQGVAGHARVMWVAFASTRMYGLRSPPSSMGENPKSSRLWVAAVDPDKLLAGEDPSFSAFALPFQELTASNHLPQWTGYAVENGCSTASEACGSGGGTCCNGLQCVKLDADPPQPCDVSGACVCQPIPQCQPEASGCSAAAPCCDGLRCLDASGADCTGGSCSCRAPCVGTGQSCSDGSPCCDGLVCKPGSSGGNTCQVVLSGR</sequence>
<accession>A0ABT4A945</accession>
<dbReference type="EMBL" id="JAPNKA010000001">
    <property type="protein sequence ID" value="MCY1078181.1"/>
    <property type="molecule type" value="Genomic_DNA"/>
</dbReference>
<protein>
    <submittedName>
        <fullName evidence="1">MopE-related protein</fullName>
    </submittedName>
</protein>
<dbReference type="InterPro" id="IPR011042">
    <property type="entry name" value="6-blade_b-propeller_TolB-like"/>
</dbReference>
<dbReference type="Gene3D" id="2.120.10.30">
    <property type="entry name" value="TolB, C-terminal domain"/>
    <property type="match status" value="1"/>
</dbReference>
<organism evidence="1 2">
    <name type="scientific">Archangium lansingense</name>
    <dbReference type="NCBI Taxonomy" id="2995310"/>
    <lineage>
        <taxon>Bacteria</taxon>
        <taxon>Pseudomonadati</taxon>
        <taxon>Myxococcota</taxon>
        <taxon>Myxococcia</taxon>
        <taxon>Myxococcales</taxon>
        <taxon>Cystobacterineae</taxon>
        <taxon>Archangiaceae</taxon>
        <taxon>Archangium</taxon>
    </lineage>
</organism>
<evidence type="ECO:0000313" key="1">
    <source>
        <dbReference type="EMBL" id="MCY1078181.1"/>
    </source>
</evidence>
<proteinExistence type="predicted"/>
<reference evidence="1 2" key="1">
    <citation type="submission" date="2022-11" db="EMBL/GenBank/DDBJ databases">
        <title>Minimal conservation of predation-associated metabolite biosynthetic gene clusters underscores biosynthetic potential of Myxococcota including descriptions for ten novel species: Archangium lansinium sp. nov., Myxococcus landrumus sp. nov., Nannocystis bai.</title>
        <authorList>
            <person name="Ahearne A."/>
            <person name="Stevens C."/>
            <person name="Phillips K."/>
        </authorList>
    </citation>
    <scope>NUCLEOTIDE SEQUENCE [LARGE SCALE GENOMIC DNA]</scope>
    <source>
        <strain evidence="1 2">MIWBW</strain>
    </source>
</reference>
<dbReference type="Proteomes" id="UP001207654">
    <property type="component" value="Unassembled WGS sequence"/>
</dbReference>
<dbReference type="Gene3D" id="2.60.40.1080">
    <property type="match status" value="1"/>
</dbReference>